<feature type="signal peptide" evidence="2">
    <location>
        <begin position="1"/>
        <end position="22"/>
    </location>
</feature>
<feature type="domain" description="Beta-lactamase-related" evidence="3">
    <location>
        <begin position="43"/>
        <end position="351"/>
    </location>
</feature>
<dbReference type="InterPro" id="IPR050491">
    <property type="entry name" value="AmpC-like"/>
</dbReference>
<dbReference type="Proteomes" id="UP001596548">
    <property type="component" value="Unassembled WGS sequence"/>
</dbReference>
<dbReference type="EC" id="3.-.-.-" evidence="4"/>
<evidence type="ECO:0000313" key="4">
    <source>
        <dbReference type="EMBL" id="MFC7276974.1"/>
    </source>
</evidence>
<keyword evidence="4" id="KW-0378">Hydrolase</keyword>
<feature type="compositionally biased region" description="Basic and acidic residues" evidence="1">
    <location>
        <begin position="384"/>
        <end position="394"/>
    </location>
</feature>
<sequence length="599" mass="63455">MLRRTLTVLTTFAVLIAPAAPAAATSGDTFGRLLQQQLDAVHAAGMPGAFAEVRDGRRTWTPTTGVADVATGAPVRDGMRHRIGSITKTFTATTVLQLAGERRIALDAPIGRYLPRGLVPAGLAREVTVRMLLNHTSGIGDYDTTILSGLEDLPTLCGTLYTPEQLVRIGVGAGATNPPGAMHSYSNTNYILAGIIIERVTGHSYRAEIAKRILRPLGLRHTYFEGADPGIRGPHMHAYVPWTDGTLKDFTQCNMSWAWAAGEIVSTARDLNVFYRALLTGRLLKPALLAQMQTTVPQVPADPAAGGYGLGLYWVDLPCGRFWGHDGGTIGHQTVSWHSPDGSRQVTYAQNMAFYQLGDRAAPDRHRPDQFPGGGAVRRRSHLHAHDAAPAADRRGDAPAAAVLIFFRPVDSAPFLSYAGGLLGPAQRRGGGGLRGAAKIDWRLFSKVKFAGLRPPPRPSLGDLAGDGCGGGVGDLLAAAPGGDHTGGWGASKPRLHPTHQRDIAGGAVARRSPTWLGVRGLRDPPLGARLVAFGEMRVGAVSWGRSRGRQHPMMWRSRQRAETRSHKVAVGPAGWASGPLGGTADAPAPDMSGCSGGS</sequence>
<reference evidence="5" key="1">
    <citation type="journal article" date="2019" name="Int. J. Syst. Evol. Microbiol.">
        <title>The Global Catalogue of Microorganisms (GCM) 10K type strain sequencing project: providing services to taxonomists for standard genome sequencing and annotation.</title>
        <authorList>
            <consortium name="The Broad Institute Genomics Platform"/>
            <consortium name="The Broad Institute Genome Sequencing Center for Infectious Disease"/>
            <person name="Wu L."/>
            <person name="Ma J."/>
        </authorList>
    </citation>
    <scope>NUCLEOTIDE SEQUENCE [LARGE SCALE GENOMIC DNA]</scope>
    <source>
        <strain evidence="5">XZYJT-10</strain>
    </source>
</reference>
<gene>
    <name evidence="4" type="ORF">ACFQS1_23530</name>
</gene>
<accession>A0ABW2HZA7</accession>
<evidence type="ECO:0000313" key="5">
    <source>
        <dbReference type="Proteomes" id="UP001596548"/>
    </source>
</evidence>
<feature type="region of interest" description="Disordered" evidence="1">
    <location>
        <begin position="362"/>
        <end position="394"/>
    </location>
</feature>
<dbReference type="GO" id="GO:0016787">
    <property type="term" value="F:hydrolase activity"/>
    <property type="evidence" value="ECO:0007669"/>
    <property type="project" value="UniProtKB-KW"/>
</dbReference>
<dbReference type="SUPFAM" id="SSF56601">
    <property type="entry name" value="beta-lactamase/transpeptidase-like"/>
    <property type="match status" value="1"/>
</dbReference>
<dbReference type="PANTHER" id="PTHR46825:SF7">
    <property type="entry name" value="D-ALANYL-D-ALANINE CARBOXYPEPTIDASE"/>
    <property type="match status" value="1"/>
</dbReference>
<dbReference type="RefSeq" id="WP_378971959.1">
    <property type="nucleotide sequence ID" value="NZ_JBHTBJ010000018.1"/>
</dbReference>
<proteinExistence type="predicted"/>
<name>A0ABW2HZA7_9ACTN</name>
<dbReference type="Gene3D" id="3.40.710.10">
    <property type="entry name" value="DD-peptidase/beta-lactamase superfamily"/>
    <property type="match status" value="1"/>
</dbReference>
<feature type="chain" id="PRO_5046832711" evidence="2">
    <location>
        <begin position="23"/>
        <end position="599"/>
    </location>
</feature>
<dbReference type="EMBL" id="JBHTBJ010000018">
    <property type="protein sequence ID" value="MFC7276974.1"/>
    <property type="molecule type" value="Genomic_DNA"/>
</dbReference>
<dbReference type="InterPro" id="IPR012338">
    <property type="entry name" value="Beta-lactam/transpept-like"/>
</dbReference>
<evidence type="ECO:0000256" key="2">
    <source>
        <dbReference type="SAM" id="SignalP"/>
    </source>
</evidence>
<protein>
    <submittedName>
        <fullName evidence="4">Serine hydrolase domain-containing protein</fullName>
        <ecNumber evidence="4">3.-.-.-</ecNumber>
    </submittedName>
</protein>
<dbReference type="Pfam" id="PF00144">
    <property type="entry name" value="Beta-lactamase"/>
    <property type="match status" value="1"/>
</dbReference>
<dbReference type="InterPro" id="IPR001466">
    <property type="entry name" value="Beta-lactam-related"/>
</dbReference>
<keyword evidence="2" id="KW-0732">Signal</keyword>
<evidence type="ECO:0000259" key="3">
    <source>
        <dbReference type="Pfam" id="PF00144"/>
    </source>
</evidence>
<feature type="region of interest" description="Disordered" evidence="1">
    <location>
        <begin position="552"/>
        <end position="599"/>
    </location>
</feature>
<comment type="caution">
    <text evidence="4">The sequence shown here is derived from an EMBL/GenBank/DDBJ whole genome shotgun (WGS) entry which is preliminary data.</text>
</comment>
<dbReference type="PANTHER" id="PTHR46825">
    <property type="entry name" value="D-ALANYL-D-ALANINE-CARBOXYPEPTIDASE/ENDOPEPTIDASE AMPH"/>
    <property type="match status" value="1"/>
</dbReference>
<keyword evidence="5" id="KW-1185">Reference proteome</keyword>
<evidence type="ECO:0000256" key="1">
    <source>
        <dbReference type="SAM" id="MobiDB-lite"/>
    </source>
</evidence>
<organism evidence="4 5">
    <name type="scientific">Paractinoplanes rhizophilus</name>
    <dbReference type="NCBI Taxonomy" id="1416877"/>
    <lineage>
        <taxon>Bacteria</taxon>
        <taxon>Bacillati</taxon>
        <taxon>Actinomycetota</taxon>
        <taxon>Actinomycetes</taxon>
        <taxon>Micromonosporales</taxon>
        <taxon>Micromonosporaceae</taxon>
        <taxon>Paractinoplanes</taxon>
    </lineage>
</organism>